<feature type="compositionally biased region" description="Low complexity" evidence="4">
    <location>
        <begin position="211"/>
        <end position="225"/>
    </location>
</feature>
<dbReference type="AlphaFoldDB" id="A0A854QG23"/>
<feature type="compositionally biased region" description="Basic and acidic residues" evidence="4">
    <location>
        <begin position="21"/>
        <end position="42"/>
    </location>
</feature>
<gene>
    <name evidence="6" type="ORF">C361_02631</name>
</gene>
<feature type="region of interest" description="Disordered" evidence="4">
    <location>
        <begin position="123"/>
        <end position="229"/>
    </location>
</feature>
<evidence type="ECO:0000256" key="3">
    <source>
        <dbReference type="SAM" id="Coils"/>
    </source>
</evidence>
<feature type="compositionally biased region" description="Acidic residues" evidence="4">
    <location>
        <begin position="490"/>
        <end position="503"/>
    </location>
</feature>
<evidence type="ECO:0000259" key="5">
    <source>
        <dbReference type="Pfam" id="PF07557"/>
    </source>
</evidence>
<feature type="compositionally biased region" description="Polar residues" evidence="4">
    <location>
        <begin position="135"/>
        <end position="153"/>
    </location>
</feature>
<feature type="compositionally biased region" description="Basic and acidic residues" evidence="4">
    <location>
        <begin position="269"/>
        <end position="282"/>
    </location>
</feature>
<feature type="region of interest" description="Disordered" evidence="4">
    <location>
        <begin position="1"/>
        <end position="42"/>
    </location>
</feature>
<feature type="region of interest" description="Disordered" evidence="4">
    <location>
        <begin position="569"/>
        <end position="605"/>
    </location>
</feature>
<accession>A0A854QG23</accession>
<feature type="compositionally biased region" description="Acidic residues" evidence="4">
    <location>
        <begin position="283"/>
        <end position="295"/>
    </location>
</feature>
<feature type="domain" description="Shugoshin C-terminal" evidence="5">
    <location>
        <begin position="362"/>
        <end position="385"/>
    </location>
</feature>
<feature type="compositionally biased region" description="Polar residues" evidence="4">
    <location>
        <begin position="1"/>
        <end position="20"/>
    </location>
</feature>
<comment type="similarity">
    <text evidence="1">Belongs to the shugoshin family.</text>
</comment>
<dbReference type="OrthoDB" id="2596934at2759"/>
<feature type="coiled-coil region" evidence="3">
    <location>
        <begin position="59"/>
        <end position="93"/>
    </location>
</feature>
<reference evidence="6 7" key="1">
    <citation type="submission" date="2017-06" db="EMBL/GenBank/DDBJ databases">
        <title>Global population genomics of the pathogenic fungus Cryptococcus neoformans var. grubii.</title>
        <authorList>
            <person name="Cuomo C."/>
            <person name="Litvintseva A."/>
            <person name="Chen Y."/>
            <person name="Young S."/>
            <person name="Zeng Q."/>
            <person name="Chapman S."/>
            <person name="Gujja S."/>
            <person name="Saif S."/>
            <person name="Birren B."/>
        </authorList>
    </citation>
    <scope>NUCLEOTIDE SEQUENCE [LARGE SCALE GENOMIC DNA]</scope>
    <source>
        <strain evidence="6 7">Tu259-1</strain>
    </source>
</reference>
<protein>
    <recommendedName>
        <fullName evidence="5">Shugoshin C-terminal domain-containing protein</fullName>
    </recommendedName>
</protein>
<feature type="compositionally biased region" description="Low complexity" evidence="4">
    <location>
        <begin position="433"/>
        <end position="454"/>
    </location>
</feature>
<dbReference type="GO" id="GO:0000775">
    <property type="term" value="C:chromosome, centromeric region"/>
    <property type="evidence" value="ECO:0007669"/>
    <property type="project" value="InterPro"/>
</dbReference>
<dbReference type="Pfam" id="PF07557">
    <property type="entry name" value="Shugoshin_C"/>
    <property type="match status" value="1"/>
</dbReference>
<feature type="compositionally biased region" description="Basic and acidic residues" evidence="4">
    <location>
        <begin position="472"/>
        <end position="489"/>
    </location>
</feature>
<feature type="compositionally biased region" description="Acidic residues" evidence="4">
    <location>
        <begin position="325"/>
        <end position="342"/>
    </location>
</feature>
<proteinExistence type="inferred from homology"/>
<evidence type="ECO:0000313" key="7">
    <source>
        <dbReference type="Proteomes" id="UP000199727"/>
    </source>
</evidence>
<dbReference type="EMBL" id="AMKT01000034">
    <property type="protein sequence ID" value="OXG24082.1"/>
    <property type="molecule type" value="Genomic_DNA"/>
</dbReference>
<sequence length="645" mass="71036">MSQRQGRRSTGPTPLPQQTSQERREQGFVEQQKFDDFRRRHREQNKDIILDNVERKKIIKTLQDEISILQNELLDVRRRNMALESRVKKMERENSRLGGASVLKALDHLLAAAPALYSLRQSLSSLPTPPPSASYKQPSNTRPTLTFVGNPTATRPAANGKQRQDLGAVVESEEGEWMDDRRVTSRSRGRGRQTDVGSVAASRSPRPKTPVSPARSSVSPSPKKVISARKIPVKRRRESGLLSARPRSCSPEVVNGQEPVIPVKQEPQVVDKEPVGETRVDEEPLGETSEWEEGPVVEMKPDEALALVQEEEQVDFSRKEKEENTEAEAEIVEVNETGEPESEPSRPSDPAITDNAEPEGTGRGRRARASVVSYKEPSLVKKMRKPDGIQTQDVIKTLTRKSISPRRAKSSLSPKRTKKDAYTTSSPPPIPLIPERSPSSRSASTRTANLSASSQSMRRKSTLPKANNRSRGKQEEVGKMARGEDKGGEDLEEYEDIHDDGEELDLKFGRSLQIGTGSGFRKPSSSSTLSHHPAMRSNAPKTLPTTSVPATTLMSAPLPANKVDSLLAALNVDPRPVRSTGTGVTTSSRRQSSARGFRPTSTMRSRDVLTEVRPSNVETKPALEQDLKKDAGEVARGTRAVGVLQ</sequence>
<evidence type="ECO:0000313" key="6">
    <source>
        <dbReference type="EMBL" id="OXG24082.1"/>
    </source>
</evidence>
<dbReference type="GO" id="GO:0005634">
    <property type="term" value="C:nucleus"/>
    <property type="evidence" value="ECO:0007669"/>
    <property type="project" value="InterPro"/>
</dbReference>
<name>A0A854QG23_CRYNE</name>
<keyword evidence="3" id="KW-0175">Coiled coil</keyword>
<feature type="compositionally biased region" description="Basic and acidic residues" evidence="4">
    <location>
        <begin position="315"/>
        <end position="324"/>
    </location>
</feature>
<comment type="caution">
    <text evidence="6">The sequence shown here is derived from an EMBL/GenBank/DDBJ whole genome shotgun (WGS) entry which is preliminary data.</text>
</comment>
<organism evidence="6 7">
    <name type="scientific">Cryptococcus neoformans Tu259-1</name>
    <dbReference type="NCBI Taxonomy" id="1230072"/>
    <lineage>
        <taxon>Eukaryota</taxon>
        <taxon>Fungi</taxon>
        <taxon>Dikarya</taxon>
        <taxon>Basidiomycota</taxon>
        <taxon>Agaricomycotina</taxon>
        <taxon>Tremellomycetes</taxon>
        <taxon>Tremellales</taxon>
        <taxon>Cryptococcaceae</taxon>
        <taxon>Cryptococcus</taxon>
        <taxon>Cryptococcus neoformans species complex</taxon>
    </lineage>
</organism>
<feature type="region of interest" description="Disordered" evidence="4">
    <location>
        <begin position="263"/>
        <end position="552"/>
    </location>
</feature>
<dbReference type="Proteomes" id="UP000199727">
    <property type="component" value="Unassembled WGS sequence"/>
</dbReference>
<evidence type="ECO:0000256" key="1">
    <source>
        <dbReference type="ARBA" id="ARBA00010845"/>
    </source>
</evidence>
<evidence type="ECO:0000256" key="2">
    <source>
        <dbReference type="ARBA" id="ARBA00022829"/>
    </source>
</evidence>
<evidence type="ECO:0000256" key="4">
    <source>
        <dbReference type="SAM" id="MobiDB-lite"/>
    </source>
</evidence>
<dbReference type="InterPro" id="IPR011515">
    <property type="entry name" value="Shugoshin_C"/>
</dbReference>
<dbReference type="GO" id="GO:0045132">
    <property type="term" value="P:meiotic chromosome segregation"/>
    <property type="evidence" value="ECO:0007669"/>
    <property type="project" value="InterPro"/>
</dbReference>
<keyword evidence="2" id="KW-0159">Chromosome partition</keyword>
<feature type="compositionally biased region" description="Polar residues" evidence="4">
    <location>
        <begin position="539"/>
        <end position="552"/>
    </location>
</feature>
<feature type="compositionally biased region" description="Low complexity" evidence="4">
    <location>
        <begin position="577"/>
        <end position="593"/>
    </location>
</feature>